<evidence type="ECO:0000256" key="3">
    <source>
        <dbReference type="SAM" id="Phobius"/>
    </source>
</evidence>
<dbReference type="EMBL" id="VOIH02000004">
    <property type="protein sequence ID" value="KAF3447948.1"/>
    <property type="molecule type" value="Genomic_DNA"/>
</dbReference>
<comment type="similarity">
    <text evidence="1">Belongs to the gemin-2 family.</text>
</comment>
<dbReference type="InterPro" id="IPR035426">
    <property type="entry name" value="Gemin2/Brr1"/>
</dbReference>
<dbReference type="Proteomes" id="UP000796880">
    <property type="component" value="Unassembled WGS sequence"/>
</dbReference>
<reference evidence="5" key="1">
    <citation type="submission" date="2020-03" db="EMBL/GenBank/DDBJ databases">
        <title>A high-quality chromosome-level genome assembly of a woody plant with both climbing and erect habits, Rhamnella rubrinervis.</title>
        <authorList>
            <person name="Lu Z."/>
            <person name="Yang Y."/>
            <person name="Zhu X."/>
            <person name="Sun Y."/>
        </authorList>
    </citation>
    <scope>NUCLEOTIDE SEQUENCE</scope>
    <source>
        <strain evidence="5">BYM</strain>
        <tissue evidence="5">Leaf</tissue>
    </source>
</reference>
<feature type="region of interest" description="Disordered" evidence="2">
    <location>
        <begin position="16"/>
        <end position="41"/>
    </location>
</feature>
<dbReference type="GO" id="GO:0000387">
    <property type="term" value="P:spliceosomal snRNP assembly"/>
    <property type="evidence" value="ECO:0007669"/>
    <property type="project" value="InterPro"/>
</dbReference>
<evidence type="ECO:0000313" key="5">
    <source>
        <dbReference type="EMBL" id="KAF3447948.1"/>
    </source>
</evidence>
<keyword evidence="3" id="KW-0472">Membrane</keyword>
<evidence type="ECO:0000256" key="1">
    <source>
        <dbReference type="ARBA" id="ARBA00025758"/>
    </source>
</evidence>
<dbReference type="PANTHER" id="PTHR12794">
    <property type="entry name" value="GEMIN2"/>
    <property type="match status" value="1"/>
</dbReference>
<dbReference type="GO" id="GO:0005634">
    <property type="term" value="C:nucleus"/>
    <property type="evidence" value="ECO:0007669"/>
    <property type="project" value="TreeGrafter"/>
</dbReference>
<dbReference type="OrthoDB" id="428895at2759"/>
<name>A0A8K0H9B3_9ROSA</name>
<keyword evidence="3" id="KW-0812">Transmembrane</keyword>
<dbReference type="GO" id="GO:0032797">
    <property type="term" value="C:SMN complex"/>
    <property type="evidence" value="ECO:0007669"/>
    <property type="project" value="TreeGrafter"/>
</dbReference>
<feature type="transmembrane region" description="Helical" evidence="3">
    <location>
        <begin position="50"/>
        <end position="72"/>
    </location>
</feature>
<accession>A0A8K0H9B3</accession>
<organism evidence="5 6">
    <name type="scientific">Rhamnella rubrinervis</name>
    <dbReference type="NCBI Taxonomy" id="2594499"/>
    <lineage>
        <taxon>Eukaryota</taxon>
        <taxon>Viridiplantae</taxon>
        <taxon>Streptophyta</taxon>
        <taxon>Embryophyta</taxon>
        <taxon>Tracheophyta</taxon>
        <taxon>Spermatophyta</taxon>
        <taxon>Magnoliopsida</taxon>
        <taxon>eudicotyledons</taxon>
        <taxon>Gunneridae</taxon>
        <taxon>Pentapetalae</taxon>
        <taxon>rosids</taxon>
        <taxon>fabids</taxon>
        <taxon>Rosales</taxon>
        <taxon>Rhamnaceae</taxon>
        <taxon>rhamnoid group</taxon>
        <taxon>Rhamneae</taxon>
        <taxon>Rhamnella</taxon>
    </lineage>
</organism>
<dbReference type="AlphaFoldDB" id="A0A8K0H9B3"/>
<proteinExistence type="inferred from homology"/>
<evidence type="ECO:0000313" key="4">
    <source>
        <dbReference type="EMBL" id="KAF3447760.1"/>
    </source>
</evidence>
<evidence type="ECO:0000313" key="6">
    <source>
        <dbReference type="Proteomes" id="UP000796880"/>
    </source>
</evidence>
<dbReference type="PANTHER" id="PTHR12794:SF0">
    <property type="entry name" value="GEM-ASSOCIATED PROTEIN 2"/>
    <property type="match status" value="1"/>
</dbReference>
<dbReference type="EMBL" id="VOIH02000004">
    <property type="protein sequence ID" value="KAF3447760.1"/>
    <property type="molecule type" value="Genomic_DNA"/>
</dbReference>
<evidence type="ECO:0000256" key="2">
    <source>
        <dbReference type="SAM" id="MobiDB-lite"/>
    </source>
</evidence>
<comment type="caution">
    <text evidence="5">The sequence shown here is derived from an EMBL/GenBank/DDBJ whole genome shotgun (WGS) entry which is preliminary data.</text>
</comment>
<keyword evidence="6" id="KW-1185">Reference proteome</keyword>
<dbReference type="Pfam" id="PF04938">
    <property type="entry name" value="SIP1"/>
    <property type="match status" value="1"/>
</dbReference>
<gene>
    <name evidence="4" type="ORF">FNV43_RR08464</name>
    <name evidence="5" type="ORF">FNV43_RR08655</name>
</gene>
<sequence>MPVVVMVVTIVLHSKAPHKRMTSHRNASQKSPEDGREQITGAATTRQERIIVWAVSIMMMMVVMVVMVMMAVSRLEASNADLQSNVILHVKSYSIRLPGDIILESFGRIGTDEVQSCQPHDLVDTPLNADTCASLRDLLRKCASLQAGDSELDDEVIMLNILVTTS</sequence>
<protein>
    <submittedName>
        <fullName evidence="5">Uncharacterized protein</fullName>
    </submittedName>
</protein>
<dbReference type="Gene3D" id="1.20.58.1070">
    <property type="match status" value="1"/>
</dbReference>
<keyword evidence="3" id="KW-1133">Transmembrane helix</keyword>